<sequence>MESTTKFYVERGSWNLPFGTQLTPAVVESFARQIAEKLARETGIATSVVARFEGGGLIVDRYSWNPATDAVRVAYDVCPQMHQIEEVANA</sequence>
<dbReference type="EMBL" id="LR797061">
    <property type="protein sequence ID" value="CAB4184594.1"/>
    <property type="molecule type" value="Genomic_DNA"/>
</dbReference>
<protein>
    <submittedName>
        <fullName evidence="1">Uncharacterized protein</fullName>
    </submittedName>
</protein>
<proteinExistence type="predicted"/>
<evidence type="ECO:0000313" key="1">
    <source>
        <dbReference type="EMBL" id="CAB4184594.1"/>
    </source>
</evidence>
<organism evidence="1">
    <name type="scientific">uncultured Caudovirales phage</name>
    <dbReference type="NCBI Taxonomy" id="2100421"/>
    <lineage>
        <taxon>Viruses</taxon>
        <taxon>Duplodnaviria</taxon>
        <taxon>Heunggongvirae</taxon>
        <taxon>Uroviricota</taxon>
        <taxon>Caudoviricetes</taxon>
        <taxon>Peduoviridae</taxon>
        <taxon>Maltschvirus</taxon>
        <taxon>Maltschvirus maltsch</taxon>
    </lineage>
</organism>
<gene>
    <name evidence="1" type="ORF">UFOVP1122_16</name>
</gene>
<name>A0A6J5QY90_9CAUD</name>
<reference evidence="1" key="1">
    <citation type="submission" date="2020-05" db="EMBL/GenBank/DDBJ databases">
        <authorList>
            <person name="Chiriac C."/>
            <person name="Salcher M."/>
            <person name="Ghai R."/>
            <person name="Kavagutti S V."/>
        </authorList>
    </citation>
    <scope>NUCLEOTIDE SEQUENCE</scope>
</reference>
<accession>A0A6J5QY90</accession>